<keyword evidence="2" id="KW-0547">Nucleotide-binding</keyword>
<dbReference type="CDD" id="cd02037">
    <property type="entry name" value="Mrp_NBP35"/>
    <property type="match status" value="1"/>
</dbReference>
<evidence type="ECO:0000256" key="2">
    <source>
        <dbReference type="ARBA" id="ARBA00022741"/>
    </source>
</evidence>
<dbReference type="PANTHER" id="PTHR42961">
    <property type="entry name" value="IRON-SULFUR PROTEIN NUBPL"/>
    <property type="match status" value="1"/>
</dbReference>
<dbReference type="Gene3D" id="3.40.50.300">
    <property type="entry name" value="P-loop containing nucleotide triphosphate hydrolases"/>
    <property type="match status" value="1"/>
</dbReference>
<dbReference type="InterPro" id="IPR019591">
    <property type="entry name" value="Mrp/NBP35_ATP-bd"/>
</dbReference>
<dbReference type="PANTHER" id="PTHR42961:SF2">
    <property type="entry name" value="IRON-SULFUR PROTEIN NUBPL"/>
    <property type="match status" value="1"/>
</dbReference>
<sequence>MRKIRTYQDVTHDTGSGLLEQVVDQQQRLANRLAQVRSVVAIASGKGGVGKSAITANLAAALAGRGLTVGAADADLNGPSLGRMLGVSGARLGDLPSGVAPAQSPSGVRVISMELLQNEEDAPLRWREPGMGGFIWQSTLETGVLREFLGDVEWGELDVLLVDVPPGTDKIGRLLELVPEVDQMLLVTTPSETARFVVSKSVRMARGAAVGTVALVANMVGHTCPECGHVSELFSGDGSKRLEEESGIPVWAEIPFDPRLGAATDSGTPLVTTDPDAHSSQAIFTLADRVEEHVGIRGDDTIGGTVKEADS</sequence>
<proteinExistence type="inferred from homology"/>
<dbReference type="AlphaFoldDB" id="A0A381QFS8"/>
<dbReference type="InterPro" id="IPR027417">
    <property type="entry name" value="P-loop_NTPase"/>
</dbReference>
<accession>A0A381QFS8</accession>
<dbReference type="EMBL" id="UINC01001327">
    <property type="protein sequence ID" value="SUZ77754.1"/>
    <property type="molecule type" value="Genomic_DNA"/>
</dbReference>
<evidence type="ECO:0000256" key="1">
    <source>
        <dbReference type="ARBA" id="ARBA00022723"/>
    </source>
</evidence>
<gene>
    <name evidence="6" type="ORF">METZ01_LOCUS30608</name>
</gene>
<evidence type="ECO:0000256" key="4">
    <source>
        <dbReference type="ARBA" id="ARBA00023004"/>
    </source>
</evidence>
<dbReference type="SUPFAM" id="SSF52540">
    <property type="entry name" value="P-loop containing nucleoside triphosphate hydrolases"/>
    <property type="match status" value="1"/>
</dbReference>
<dbReference type="HAMAP" id="MF_02040">
    <property type="entry name" value="Mrp_NBP35"/>
    <property type="match status" value="1"/>
</dbReference>
<dbReference type="GO" id="GO:0016226">
    <property type="term" value="P:iron-sulfur cluster assembly"/>
    <property type="evidence" value="ECO:0007669"/>
    <property type="project" value="InterPro"/>
</dbReference>
<protein>
    <recommendedName>
        <fullName evidence="7">Iron-sulfur cluster carrier protein</fullName>
    </recommendedName>
</protein>
<evidence type="ECO:0008006" key="7">
    <source>
        <dbReference type="Google" id="ProtNLM"/>
    </source>
</evidence>
<dbReference type="Pfam" id="PF10609">
    <property type="entry name" value="ParA"/>
    <property type="match status" value="1"/>
</dbReference>
<reference evidence="6" key="1">
    <citation type="submission" date="2018-05" db="EMBL/GenBank/DDBJ databases">
        <authorList>
            <person name="Lanie J.A."/>
            <person name="Ng W.-L."/>
            <person name="Kazmierczak K.M."/>
            <person name="Andrzejewski T.M."/>
            <person name="Davidsen T.M."/>
            <person name="Wayne K.J."/>
            <person name="Tettelin H."/>
            <person name="Glass J.I."/>
            <person name="Rusch D."/>
            <person name="Podicherti R."/>
            <person name="Tsui H.-C.T."/>
            <person name="Winkler M.E."/>
        </authorList>
    </citation>
    <scope>NUCLEOTIDE SEQUENCE</scope>
</reference>
<keyword evidence="4" id="KW-0408">Iron</keyword>
<dbReference type="GO" id="GO:0140663">
    <property type="term" value="F:ATP-dependent FeS chaperone activity"/>
    <property type="evidence" value="ECO:0007669"/>
    <property type="project" value="InterPro"/>
</dbReference>
<name>A0A381QFS8_9ZZZZ</name>
<evidence type="ECO:0000256" key="5">
    <source>
        <dbReference type="ARBA" id="ARBA00023014"/>
    </source>
</evidence>
<evidence type="ECO:0000256" key="3">
    <source>
        <dbReference type="ARBA" id="ARBA00022840"/>
    </source>
</evidence>
<keyword evidence="1" id="KW-0479">Metal-binding</keyword>
<keyword evidence="5" id="KW-0411">Iron-sulfur</keyword>
<dbReference type="GO" id="GO:0051539">
    <property type="term" value="F:4 iron, 4 sulfur cluster binding"/>
    <property type="evidence" value="ECO:0007669"/>
    <property type="project" value="TreeGrafter"/>
</dbReference>
<dbReference type="InterPro" id="IPR044304">
    <property type="entry name" value="NUBPL-like"/>
</dbReference>
<dbReference type="GO" id="GO:0005524">
    <property type="term" value="F:ATP binding"/>
    <property type="evidence" value="ECO:0007669"/>
    <property type="project" value="UniProtKB-KW"/>
</dbReference>
<dbReference type="InterPro" id="IPR033756">
    <property type="entry name" value="YlxH/NBP35"/>
</dbReference>
<organism evidence="6">
    <name type="scientific">marine metagenome</name>
    <dbReference type="NCBI Taxonomy" id="408172"/>
    <lineage>
        <taxon>unclassified sequences</taxon>
        <taxon>metagenomes</taxon>
        <taxon>ecological metagenomes</taxon>
    </lineage>
</organism>
<dbReference type="GO" id="GO:0046872">
    <property type="term" value="F:metal ion binding"/>
    <property type="evidence" value="ECO:0007669"/>
    <property type="project" value="UniProtKB-KW"/>
</dbReference>
<keyword evidence="3" id="KW-0067">ATP-binding</keyword>
<evidence type="ECO:0000313" key="6">
    <source>
        <dbReference type="EMBL" id="SUZ77754.1"/>
    </source>
</evidence>